<sequence length="161" mass="17033">MNIRVESLAPCMLTGFPPAGIPPGHEIPNYFPYGDDRVGLQGIKDTHSRGSAYDYHLQSSQFSSFGPGEASGNFGGGARSGRPSVGMPGLPPLGELPLMGGPRSAGLDMTPNGRDVLGRIPVDPMSRPGRDVLPLPREATNTLFIEGLPPDSTKREVARIL</sequence>
<protein>
    <submittedName>
        <fullName evidence="2">Rna-binding protein like</fullName>
    </submittedName>
</protein>
<keyword evidence="3" id="KW-1185">Reference proteome</keyword>
<name>A0A7J6X0B9_THATH</name>
<dbReference type="EMBL" id="JABWDY010007140">
    <property type="protein sequence ID" value="KAF5203186.1"/>
    <property type="molecule type" value="Genomic_DNA"/>
</dbReference>
<dbReference type="Proteomes" id="UP000554482">
    <property type="component" value="Unassembled WGS sequence"/>
</dbReference>
<feature type="compositionally biased region" description="Low complexity" evidence="1">
    <location>
        <begin position="86"/>
        <end position="102"/>
    </location>
</feature>
<accession>A0A7J6X0B9</accession>
<dbReference type="AlphaFoldDB" id="A0A7J6X0B9"/>
<proteinExistence type="predicted"/>
<evidence type="ECO:0000313" key="3">
    <source>
        <dbReference type="Proteomes" id="UP000554482"/>
    </source>
</evidence>
<feature type="region of interest" description="Disordered" evidence="1">
    <location>
        <begin position="64"/>
        <end position="104"/>
    </location>
</feature>
<evidence type="ECO:0000313" key="2">
    <source>
        <dbReference type="EMBL" id="KAF5203186.1"/>
    </source>
</evidence>
<evidence type="ECO:0000256" key="1">
    <source>
        <dbReference type="SAM" id="MobiDB-lite"/>
    </source>
</evidence>
<reference evidence="2 3" key="1">
    <citation type="submission" date="2020-06" db="EMBL/GenBank/DDBJ databases">
        <title>Transcriptomic and genomic resources for Thalictrum thalictroides and T. hernandezii: Facilitating candidate gene discovery in an emerging model plant lineage.</title>
        <authorList>
            <person name="Arias T."/>
            <person name="Riano-Pachon D.M."/>
            <person name="Di Stilio V.S."/>
        </authorList>
    </citation>
    <scope>NUCLEOTIDE SEQUENCE [LARGE SCALE GENOMIC DNA]</scope>
    <source>
        <strain evidence="3">cv. WT478/WT964</strain>
        <tissue evidence="2">Leaves</tissue>
    </source>
</reference>
<gene>
    <name evidence="2" type="ORF">FRX31_007227</name>
</gene>
<dbReference type="OrthoDB" id="431169at2759"/>
<comment type="caution">
    <text evidence="2">The sequence shown here is derived from an EMBL/GenBank/DDBJ whole genome shotgun (WGS) entry which is preliminary data.</text>
</comment>
<organism evidence="2 3">
    <name type="scientific">Thalictrum thalictroides</name>
    <name type="common">Rue-anemone</name>
    <name type="synonym">Anemone thalictroides</name>
    <dbReference type="NCBI Taxonomy" id="46969"/>
    <lineage>
        <taxon>Eukaryota</taxon>
        <taxon>Viridiplantae</taxon>
        <taxon>Streptophyta</taxon>
        <taxon>Embryophyta</taxon>
        <taxon>Tracheophyta</taxon>
        <taxon>Spermatophyta</taxon>
        <taxon>Magnoliopsida</taxon>
        <taxon>Ranunculales</taxon>
        <taxon>Ranunculaceae</taxon>
        <taxon>Thalictroideae</taxon>
        <taxon>Thalictrum</taxon>
    </lineage>
</organism>